<dbReference type="InterPro" id="IPR038510">
    <property type="entry name" value="Spt4_sf"/>
</dbReference>
<accession>A0A137NWH0</accession>
<dbReference type="STRING" id="796925.A0A137NWH0"/>
<dbReference type="GO" id="GO:0140673">
    <property type="term" value="P:transcription elongation-coupled chromatin remodeling"/>
    <property type="evidence" value="ECO:0007669"/>
    <property type="project" value="InterPro"/>
</dbReference>
<dbReference type="PIRSF" id="PIRSF025023">
    <property type="entry name" value="Spt4"/>
    <property type="match status" value="1"/>
</dbReference>
<evidence type="ECO:0000256" key="6">
    <source>
        <dbReference type="PIRNR" id="PIRNR025023"/>
    </source>
</evidence>
<keyword evidence="8" id="KW-0251">Elongation factor</keyword>
<dbReference type="Gene3D" id="3.30.40.210">
    <property type="match status" value="1"/>
</dbReference>
<dbReference type="InterPro" id="IPR022800">
    <property type="entry name" value="Spt4/RpoE2_Znf"/>
</dbReference>
<organism evidence="8 9">
    <name type="scientific">Conidiobolus coronatus (strain ATCC 28846 / CBS 209.66 / NRRL 28638)</name>
    <name type="common">Delacroixia coronata</name>
    <dbReference type="NCBI Taxonomy" id="796925"/>
    <lineage>
        <taxon>Eukaryota</taxon>
        <taxon>Fungi</taxon>
        <taxon>Fungi incertae sedis</taxon>
        <taxon>Zoopagomycota</taxon>
        <taxon>Entomophthoromycotina</taxon>
        <taxon>Entomophthoromycetes</taxon>
        <taxon>Entomophthorales</taxon>
        <taxon>Ancylistaceae</taxon>
        <taxon>Conidiobolus</taxon>
    </lineage>
</organism>
<sequence length="128" mass="14632">MSSNNTAQLPPTKRQLRACMLCSLIKTAAQFRDFGCDNCESILKLTRSTERINDCTTTQFEGMIALTKPRESWIARWLRTENFKKGLYACQVYGVLPDYIVDELSKVNIEYFPRDGSYQDALLDSMNG</sequence>
<dbReference type="InterPro" id="IPR009287">
    <property type="entry name" value="Spt4"/>
</dbReference>
<evidence type="ECO:0000256" key="1">
    <source>
        <dbReference type="ARBA" id="ARBA00004123"/>
    </source>
</evidence>
<evidence type="ECO:0000256" key="2">
    <source>
        <dbReference type="ARBA" id="ARBA00010464"/>
    </source>
</evidence>
<dbReference type="InterPro" id="IPR029040">
    <property type="entry name" value="RPABC4/Spt4"/>
</dbReference>
<protein>
    <recommendedName>
        <fullName evidence="3 6">Transcription elongation factor SPT4</fullName>
    </recommendedName>
</protein>
<evidence type="ECO:0000313" key="9">
    <source>
        <dbReference type="Proteomes" id="UP000070444"/>
    </source>
</evidence>
<dbReference type="PANTHER" id="PTHR12882:SF1">
    <property type="entry name" value="TRANSCRIPTION ELONGATION FACTOR SPT4"/>
    <property type="match status" value="1"/>
</dbReference>
<evidence type="ECO:0000256" key="5">
    <source>
        <dbReference type="ARBA" id="ARBA00023242"/>
    </source>
</evidence>
<keyword evidence="4 6" id="KW-0804">Transcription</keyword>
<keyword evidence="5 6" id="KW-0539">Nucleus</keyword>
<dbReference type="SUPFAM" id="SSF63393">
    <property type="entry name" value="RNA polymerase subunits"/>
    <property type="match status" value="1"/>
</dbReference>
<reference evidence="8 9" key="1">
    <citation type="journal article" date="2015" name="Genome Biol. Evol.">
        <title>Phylogenomic analyses indicate that early fungi evolved digesting cell walls of algal ancestors of land plants.</title>
        <authorList>
            <person name="Chang Y."/>
            <person name="Wang S."/>
            <person name="Sekimoto S."/>
            <person name="Aerts A.L."/>
            <person name="Choi C."/>
            <person name="Clum A."/>
            <person name="LaButti K.M."/>
            <person name="Lindquist E.A."/>
            <person name="Yee Ngan C."/>
            <person name="Ohm R.A."/>
            <person name="Salamov A.A."/>
            <person name="Grigoriev I.V."/>
            <person name="Spatafora J.W."/>
            <person name="Berbee M.L."/>
        </authorList>
    </citation>
    <scope>NUCLEOTIDE SEQUENCE [LARGE SCALE GENOMIC DNA]</scope>
    <source>
        <strain evidence="8 9">NRRL 28638</strain>
    </source>
</reference>
<dbReference type="GO" id="GO:0008270">
    <property type="term" value="F:zinc ion binding"/>
    <property type="evidence" value="ECO:0007669"/>
    <property type="project" value="InterPro"/>
</dbReference>
<dbReference type="SMART" id="SM01389">
    <property type="entry name" value="Spt4"/>
    <property type="match status" value="1"/>
</dbReference>
<evidence type="ECO:0000259" key="7">
    <source>
        <dbReference type="SMART" id="SM01389"/>
    </source>
</evidence>
<evidence type="ECO:0000256" key="4">
    <source>
        <dbReference type="ARBA" id="ARBA00023163"/>
    </source>
</evidence>
<dbReference type="Pfam" id="PF06093">
    <property type="entry name" value="Spt4"/>
    <property type="match status" value="1"/>
</dbReference>
<keyword evidence="9" id="KW-1185">Reference proteome</keyword>
<dbReference type="GO" id="GO:0000993">
    <property type="term" value="F:RNA polymerase II complex binding"/>
    <property type="evidence" value="ECO:0007669"/>
    <property type="project" value="TreeGrafter"/>
</dbReference>
<dbReference type="PANTHER" id="PTHR12882">
    <property type="entry name" value="SUPPRESSOR OF TY 4"/>
    <property type="match status" value="1"/>
</dbReference>
<dbReference type="GO" id="GO:0032044">
    <property type="term" value="C:DSIF complex"/>
    <property type="evidence" value="ECO:0007669"/>
    <property type="project" value="TreeGrafter"/>
</dbReference>
<name>A0A137NWH0_CONC2</name>
<gene>
    <name evidence="8" type="ORF">CONCODRAFT_80314</name>
</gene>
<dbReference type="OrthoDB" id="248751at2759"/>
<proteinExistence type="inferred from homology"/>
<dbReference type="GO" id="GO:0003746">
    <property type="term" value="F:translation elongation factor activity"/>
    <property type="evidence" value="ECO:0007669"/>
    <property type="project" value="UniProtKB-KW"/>
</dbReference>
<dbReference type="GO" id="GO:0006355">
    <property type="term" value="P:regulation of DNA-templated transcription"/>
    <property type="evidence" value="ECO:0007669"/>
    <property type="project" value="InterPro"/>
</dbReference>
<dbReference type="EMBL" id="KQ964669">
    <property type="protein sequence ID" value="KXN67001.1"/>
    <property type="molecule type" value="Genomic_DNA"/>
</dbReference>
<feature type="domain" description="Spt4/RpoE2 zinc finger" evidence="7">
    <location>
        <begin position="16"/>
        <end position="93"/>
    </location>
</feature>
<keyword evidence="8" id="KW-0648">Protein biosynthesis</keyword>
<evidence type="ECO:0000313" key="8">
    <source>
        <dbReference type="EMBL" id="KXN67001.1"/>
    </source>
</evidence>
<comment type="similarity">
    <text evidence="2 6">Belongs to the SPT4 family.</text>
</comment>
<dbReference type="AlphaFoldDB" id="A0A137NWH0"/>
<dbReference type="Proteomes" id="UP000070444">
    <property type="component" value="Unassembled WGS sequence"/>
</dbReference>
<comment type="function">
    <text evidence="6">The SPT4-SPT5 complex mediates both activation and inhibition of transcription elongation, and plays a role in pre-mRNA processing. This complex seems to be important for the stability of the RNA polymerase II elongation machinery on the chromatin template but not for the inherent ability of this machinery to translocate down the gene.</text>
</comment>
<evidence type="ECO:0000256" key="3">
    <source>
        <dbReference type="ARBA" id="ARBA00020182"/>
    </source>
</evidence>
<comment type="subcellular location">
    <subcellularLocation>
        <location evidence="1 6">Nucleus</location>
    </subcellularLocation>
</comment>
<dbReference type="CDD" id="cd07973">
    <property type="entry name" value="Spt4"/>
    <property type="match status" value="1"/>
</dbReference>
<dbReference type="OMA" id="FDGMIAV"/>